<evidence type="ECO:0000256" key="2">
    <source>
        <dbReference type="ARBA" id="ARBA00007362"/>
    </source>
</evidence>
<feature type="domain" description="EamA" evidence="7">
    <location>
        <begin position="4"/>
        <end position="117"/>
    </location>
</feature>
<feature type="transmembrane region" description="Helical" evidence="6">
    <location>
        <begin position="221"/>
        <end position="241"/>
    </location>
</feature>
<organism evidence="8 9">
    <name type="scientific">Catellatospora bangladeshensis</name>
    <dbReference type="NCBI Taxonomy" id="310355"/>
    <lineage>
        <taxon>Bacteria</taxon>
        <taxon>Bacillati</taxon>
        <taxon>Actinomycetota</taxon>
        <taxon>Actinomycetes</taxon>
        <taxon>Micromonosporales</taxon>
        <taxon>Micromonosporaceae</taxon>
        <taxon>Catellatospora</taxon>
    </lineage>
</organism>
<dbReference type="GO" id="GO:0016020">
    <property type="term" value="C:membrane"/>
    <property type="evidence" value="ECO:0007669"/>
    <property type="project" value="UniProtKB-SubCell"/>
</dbReference>
<evidence type="ECO:0000313" key="8">
    <source>
        <dbReference type="EMBL" id="GIF82097.1"/>
    </source>
</evidence>
<evidence type="ECO:0000313" key="9">
    <source>
        <dbReference type="Proteomes" id="UP000601223"/>
    </source>
</evidence>
<keyword evidence="5 6" id="KW-0472">Membrane</keyword>
<gene>
    <name evidence="8" type="ORF">Cba03nite_34460</name>
</gene>
<reference evidence="8 9" key="1">
    <citation type="submission" date="2021-01" db="EMBL/GenBank/DDBJ databases">
        <title>Whole genome shotgun sequence of Catellatospora bangladeshensis NBRC 107357.</title>
        <authorList>
            <person name="Komaki H."/>
            <person name="Tamura T."/>
        </authorList>
    </citation>
    <scope>NUCLEOTIDE SEQUENCE [LARGE SCALE GENOMIC DNA]</scope>
    <source>
        <strain evidence="8 9">NBRC 107357</strain>
    </source>
</reference>
<evidence type="ECO:0000256" key="1">
    <source>
        <dbReference type="ARBA" id="ARBA00004141"/>
    </source>
</evidence>
<evidence type="ECO:0000259" key="7">
    <source>
        <dbReference type="Pfam" id="PF00892"/>
    </source>
</evidence>
<dbReference type="SUPFAM" id="SSF103481">
    <property type="entry name" value="Multidrug resistance efflux transporter EmrE"/>
    <property type="match status" value="2"/>
</dbReference>
<sequence length="294" mass="29336">MQASTALADYPTATAQAARYALAATALLATLATTRTPAVRVHIRDWLGLALMAGLGLAGFNLSLMTALRHADAPIVAAIVGCVPLGLAAVAPILARRMPTPRTLAAAALVVTGTTLVHGAGTASVMGVAAAVLAMTCDVVFTLLAARLTPRLGALRVSTYSCTLAVPMLVCVAAATGEGAALRQPTLAEVGVVGFLGVVLTAGMFLAWFHGVSVLGADAAGLFIALVPMTAIAAAAISEGAPPEPESMLGAAAVAAGLFTGLLRPTSAPRPYPAGSRPGVVALPRPTLIPVRAL</sequence>
<accession>A0A8J3JC17</accession>
<dbReference type="AlphaFoldDB" id="A0A8J3JC17"/>
<feature type="transmembrane region" description="Helical" evidence="6">
    <location>
        <begin position="17"/>
        <end position="34"/>
    </location>
</feature>
<dbReference type="InterPro" id="IPR037185">
    <property type="entry name" value="EmrE-like"/>
</dbReference>
<protein>
    <recommendedName>
        <fullName evidence="7">EamA domain-containing protein</fullName>
    </recommendedName>
</protein>
<feature type="transmembrane region" description="Helical" evidence="6">
    <location>
        <begin position="74"/>
        <end position="95"/>
    </location>
</feature>
<proteinExistence type="inferred from homology"/>
<dbReference type="PANTHER" id="PTHR32322">
    <property type="entry name" value="INNER MEMBRANE TRANSPORTER"/>
    <property type="match status" value="1"/>
</dbReference>
<feature type="transmembrane region" description="Helical" evidence="6">
    <location>
        <begin position="187"/>
        <end position="209"/>
    </location>
</feature>
<comment type="subcellular location">
    <subcellularLocation>
        <location evidence="1">Membrane</location>
        <topology evidence="1">Multi-pass membrane protein</topology>
    </subcellularLocation>
</comment>
<keyword evidence="9" id="KW-1185">Reference proteome</keyword>
<dbReference type="PANTHER" id="PTHR32322:SF2">
    <property type="entry name" value="EAMA DOMAIN-CONTAINING PROTEIN"/>
    <property type="match status" value="1"/>
</dbReference>
<dbReference type="InterPro" id="IPR000620">
    <property type="entry name" value="EamA_dom"/>
</dbReference>
<feature type="domain" description="EamA" evidence="7">
    <location>
        <begin position="126"/>
        <end position="259"/>
    </location>
</feature>
<dbReference type="Proteomes" id="UP000601223">
    <property type="component" value="Unassembled WGS sequence"/>
</dbReference>
<name>A0A8J3JC17_9ACTN</name>
<comment type="caution">
    <text evidence="8">The sequence shown here is derived from an EMBL/GenBank/DDBJ whole genome shotgun (WGS) entry which is preliminary data.</text>
</comment>
<evidence type="ECO:0000256" key="4">
    <source>
        <dbReference type="ARBA" id="ARBA00022989"/>
    </source>
</evidence>
<dbReference type="Pfam" id="PF00892">
    <property type="entry name" value="EamA"/>
    <property type="match status" value="2"/>
</dbReference>
<dbReference type="EMBL" id="BONF01000018">
    <property type="protein sequence ID" value="GIF82097.1"/>
    <property type="molecule type" value="Genomic_DNA"/>
</dbReference>
<evidence type="ECO:0000256" key="5">
    <source>
        <dbReference type="ARBA" id="ARBA00023136"/>
    </source>
</evidence>
<evidence type="ECO:0000256" key="6">
    <source>
        <dbReference type="SAM" id="Phobius"/>
    </source>
</evidence>
<evidence type="ECO:0000256" key="3">
    <source>
        <dbReference type="ARBA" id="ARBA00022692"/>
    </source>
</evidence>
<feature type="transmembrane region" description="Helical" evidence="6">
    <location>
        <begin position="46"/>
        <end position="68"/>
    </location>
</feature>
<comment type="similarity">
    <text evidence="2">Belongs to the EamA transporter family.</text>
</comment>
<feature type="transmembrane region" description="Helical" evidence="6">
    <location>
        <begin position="126"/>
        <end position="145"/>
    </location>
</feature>
<dbReference type="InterPro" id="IPR050638">
    <property type="entry name" value="AA-Vitamin_Transporters"/>
</dbReference>
<keyword evidence="3 6" id="KW-0812">Transmembrane</keyword>
<keyword evidence="4 6" id="KW-1133">Transmembrane helix</keyword>
<feature type="transmembrane region" description="Helical" evidence="6">
    <location>
        <begin position="157"/>
        <end position="175"/>
    </location>
</feature>